<dbReference type="EMBL" id="SRLO01001291">
    <property type="protein sequence ID" value="TNN39299.1"/>
    <property type="molecule type" value="Genomic_DNA"/>
</dbReference>
<evidence type="ECO:0000313" key="1">
    <source>
        <dbReference type="EMBL" id="TNN39299.1"/>
    </source>
</evidence>
<protein>
    <submittedName>
        <fullName evidence="1">Uncharacterized protein</fullName>
    </submittedName>
</protein>
<proteinExistence type="predicted"/>
<accession>A0A4Z2FDU1</accession>
<keyword evidence="2" id="KW-1185">Reference proteome</keyword>
<organism evidence="1 2">
    <name type="scientific">Liparis tanakae</name>
    <name type="common">Tanaka's snailfish</name>
    <dbReference type="NCBI Taxonomy" id="230148"/>
    <lineage>
        <taxon>Eukaryota</taxon>
        <taxon>Metazoa</taxon>
        <taxon>Chordata</taxon>
        <taxon>Craniata</taxon>
        <taxon>Vertebrata</taxon>
        <taxon>Euteleostomi</taxon>
        <taxon>Actinopterygii</taxon>
        <taxon>Neopterygii</taxon>
        <taxon>Teleostei</taxon>
        <taxon>Neoteleostei</taxon>
        <taxon>Acanthomorphata</taxon>
        <taxon>Eupercaria</taxon>
        <taxon>Perciformes</taxon>
        <taxon>Cottioidei</taxon>
        <taxon>Cottales</taxon>
        <taxon>Liparidae</taxon>
        <taxon>Liparis</taxon>
    </lineage>
</organism>
<comment type="caution">
    <text evidence="1">The sequence shown here is derived from an EMBL/GenBank/DDBJ whole genome shotgun (WGS) entry which is preliminary data.</text>
</comment>
<gene>
    <name evidence="1" type="ORF">EYF80_050531</name>
</gene>
<dbReference type="AlphaFoldDB" id="A0A4Z2FDU1"/>
<sequence>MCTHVQEGDRRKAWRTFGCGAKNNKRGGSCVQEEADRPRNQRWLVKKGKQRIKGGVPRNRS</sequence>
<reference evidence="1 2" key="1">
    <citation type="submission" date="2019-03" db="EMBL/GenBank/DDBJ databases">
        <title>First draft genome of Liparis tanakae, snailfish: a comprehensive survey of snailfish specific genes.</title>
        <authorList>
            <person name="Kim W."/>
            <person name="Song I."/>
            <person name="Jeong J.-H."/>
            <person name="Kim D."/>
            <person name="Kim S."/>
            <person name="Ryu S."/>
            <person name="Song J.Y."/>
            <person name="Lee S.K."/>
        </authorList>
    </citation>
    <scope>NUCLEOTIDE SEQUENCE [LARGE SCALE GENOMIC DNA]</scope>
    <source>
        <tissue evidence="1">Muscle</tissue>
    </source>
</reference>
<dbReference type="Proteomes" id="UP000314294">
    <property type="component" value="Unassembled WGS sequence"/>
</dbReference>
<name>A0A4Z2FDU1_9TELE</name>
<evidence type="ECO:0000313" key="2">
    <source>
        <dbReference type="Proteomes" id="UP000314294"/>
    </source>
</evidence>